<dbReference type="Gene3D" id="3.40.50.150">
    <property type="entry name" value="Vaccinia Virus protein VP39"/>
    <property type="match status" value="1"/>
</dbReference>
<gene>
    <name evidence="1" type="ORF">C8D86_10894</name>
</gene>
<dbReference type="Proteomes" id="UP000254720">
    <property type="component" value="Unassembled WGS sequence"/>
</dbReference>
<dbReference type="EMBL" id="QQAX01000008">
    <property type="protein sequence ID" value="RDI44840.1"/>
    <property type="molecule type" value="Genomic_DNA"/>
</dbReference>
<protein>
    <recommendedName>
        <fullName evidence="3">Methyltransferase family protein</fullName>
    </recommendedName>
</protein>
<organism evidence="1 2">
    <name type="scientific">Aquicella lusitana</name>
    <dbReference type="NCBI Taxonomy" id="254246"/>
    <lineage>
        <taxon>Bacteria</taxon>
        <taxon>Pseudomonadati</taxon>
        <taxon>Pseudomonadota</taxon>
        <taxon>Gammaproteobacteria</taxon>
        <taxon>Legionellales</taxon>
        <taxon>Coxiellaceae</taxon>
        <taxon>Aquicella</taxon>
    </lineage>
</organism>
<sequence>MDYMLTSSEKHIASEWEKYKGYTVRPVPSTLSYYRQHIHSLAAQKSCVILGGTPEIRDIFQAEHRPVTLIDQSEEMVRAMGWLTAAKKPLAPNEQFSKQNWLTVALTDPVDLVVGDDAINMVSWDEFPLFLSRIWQLLNKEGIFICHLLVKPDDELIDQEVEDVWHAYQTGLIKSTFDLASCLNFICFDKPSYRMGWQQTISRIGKDRLAQFKPELDFVDRFQLCNSRFCCPPQSLFEAIAEKYFTIEEIFYPHEHAYCLFEPVYLLRKKQG</sequence>
<comment type="caution">
    <text evidence="1">The sequence shown here is derived from an EMBL/GenBank/DDBJ whole genome shotgun (WGS) entry which is preliminary data.</text>
</comment>
<proteinExistence type="predicted"/>
<evidence type="ECO:0000313" key="1">
    <source>
        <dbReference type="EMBL" id="RDI44840.1"/>
    </source>
</evidence>
<accession>A0A370GN77</accession>
<evidence type="ECO:0008006" key="3">
    <source>
        <dbReference type="Google" id="ProtNLM"/>
    </source>
</evidence>
<reference evidence="1 2" key="1">
    <citation type="submission" date="2018-07" db="EMBL/GenBank/DDBJ databases">
        <title>Genomic Encyclopedia of Type Strains, Phase IV (KMG-IV): sequencing the most valuable type-strain genomes for metagenomic binning, comparative biology and taxonomic classification.</title>
        <authorList>
            <person name="Goeker M."/>
        </authorList>
    </citation>
    <scope>NUCLEOTIDE SEQUENCE [LARGE SCALE GENOMIC DNA]</scope>
    <source>
        <strain evidence="1 2">DSM 16500</strain>
    </source>
</reference>
<dbReference type="InterPro" id="IPR029063">
    <property type="entry name" value="SAM-dependent_MTases_sf"/>
</dbReference>
<dbReference type="SUPFAM" id="SSF53335">
    <property type="entry name" value="S-adenosyl-L-methionine-dependent methyltransferases"/>
    <property type="match status" value="1"/>
</dbReference>
<name>A0A370GN77_9COXI</name>
<keyword evidence="2" id="KW-1185">Reference proteome</keyword>
<evidence type="ECO:0000313" key="2">
    <source>
        <dbReference type="Proteomes" id="UP000254720"/>
    </source>
</evidence>
<dbReference type="AlphaFoldDB" id="A0A370GN77"/>
<dbReference type="RefSeq" id="WP_114834183.1">
    <property type="nucleotide sequence ID" value="NZ_LR699114.1"/>
</dbReference>
<dbReference type="OrthoDB" id="5657068at2"/>